<organism evidence="1 2">
    <name type="scientific">Fusarium solani</name>
    <name type="common">Filamentous fungus</name>
    <dbReference type="NCBI Taxonomy" id="169388"/>
    <lineage>
        <taxon>Eukaryota</taxon>
        <taxon>Fungi</taxon>
        <taxon>Dikarya</taxon>
        <taxon>Ascomycota</taxon>
        <taxon>Pezizomycotina</taxon>
        <taxon>Sordariomycetes</taxon>
        <taxon>Hypocreomycetidae</taxon>
        <taxon>Hypocreales</taxon>
        <taxon>Nectriaceae</taxon>
        <taxon>Fusarium</taxon>
        <taxon>Fusarium solani species complex</taxon>
    </lineage>
</organism>
<accession>A0A9P9HVR6</accession>
<name>A0A9P9HVR6_FUSSL</name>
<sequence>MWLSLMIGIMLSKPISVILVMMALWRVTVESFGSLPGNKTASKTSQIHMYIPKKPPEVAPSCPIVDRPLWDHHEDGLQGLMMALESRRHCTAFYYSIYFCHVRIFCELLQRKVAVPLIGVISTLLFREDGSHNTSKYP</sequence>
<evidence type="ECO:0000313" key="2">
    <source>
        <dbReference type="Proteomes" id="UP000736672"/>
    </source>
</evidence>
<gene>
    <name evidence="1" type="ORF">B0J15DRAFT_261044</name>
</gene>
<comment type="caution">
    <text evidence="1">The sequence shown here is derived from an EMBL/GenBank/DDBJ whole genome shotgun (WGS) entry which is preliminary data.</text>
</comment>
<keyword evidence="2" id="KW-1185">Reference proteome</keyword>
<dbReference type="EMBL" id="JAGTJS010000007">
    <property type="protein sequence ID" value="KAH7264068.1"/>
    <property type="molecule type" value="Genomic_DNA"/>
</dbReference>
<dbReference type="AlphaFoldDB" id="A0A9P9HVR6"/>
<dbReference type="Proteomes" id="UP000736672">
    <property type="component" value="Unassembled WGS sequence"/>
</dbReference>
<reference evidence="1" key="1">
    <citation type="journal article" date="2021" name="Nat. Commun.">
        <title>Genetic determinants of endophytism in the Arabidopsis root mycobiome.</title>
        <authorList>
            <person name="Mesny F."/>
            <person name="Miyauchi S."/>
            <person name="Thiergart T."/>
            <person name="Pickel B."/>
            <person name="Atanasova L."/>
            <person name="Karlsson M."/>
            <person name="Huettel B."/>
            <person name="Barry K.W."/>
            <person name="Haridas S."/>
            <person name="Chen C."/>
            <person name="Bauer D."/>
            <person name="Andreopoulos W."/>
            <person name="Pangilinan J."/>
            <person name="LaButti K."/>
            <person name="Riley R."/>
            <person name="Lipzen A."/>
            <person name="Clum A."/>
            <person name="Drula E."/>
            <person name="Henrissat B."/>
            <person name="Kohler A."/>
            <person name="Grigoriev I.V."/>
            <person name="Martin F.M."/>
            <person name="Hacquard S."/>
        </authorList>
    </citation>
    <scope>NUCLEOTIDE SEQUENCE</scope>
    <source>
        <strain evidence="1">FSSC 5 MPI-SDFR-AT-0091</strain>
    </source>
</reference>
<protein>
    <submittedName>
        <fullName evidence="1">Uncharacterized protein</fullName>
    </submittedName>
</protein>
<proteinExistence type="predicted"/>
<evidence type="ECO:0000313" key="1">
    <source>
        <dbReference type="EMBL" id="KAH7264068.1"/>
    </source>
</evidence>